<reference evidence="2 3" key="1">
    <citation type="submission" date="2019-07" db="EMBL/GenBank/DDBJ databases">
        <title>Whole genome shotgun sequence of Rhodospirillum oryzae NBRC 107573.</title>
        <authorList>
            <person name="Hosoyama A."/>
            <person name="Uohara A."/>
            <person name="Ohji S."/>
            <person name="Ichikawa N."/>
        </authorList>
    </citation>
    <scope>NUCLEOTIDE SEQUENCE [LARGE SCALE GENOMIC DNA]</scope>
    <source>
        <strain evidence="2 3">NBRC 107573</strain>
    </source>
</reference>
<proteinExistence type="predicted"/>
<dbReference type="OrthoDB" id="1337602at28211"/>
<dbReference type="RefSeq" id="WP_147162506.1">
    <property type="nucleotide sequence ID" value="NZ_BJZO01000009.1"/>
</dbReference>
<evidence type="ECO:0000256" key="1">
    <source>
        <dbReference type="SAM" id="MobiDB-lite"/>
    </source>
</evidence>
<evidence type="ECO:0000313" key="3">
    <source>
        <dbReference type="Proteomes" id="UP000321567"/>
    </source>
</evidence>
<feature type="compositionally biased region" description="Pro residues" evidence="1">
    <location>
        <begin position="135"/>
        <end position="145"/>
    </location>
</feature>
<dbReference type="EMBL" id="BJZO01000009">
    <property type="protein sequence ID" value="GEO80445.1"/>
    <property type="molecule type" value="Genomic_DNA"/>
</dbReference>
<protein>
    <submittedName>
        <fullName evidence="2">Uncharacterized protein</fullName>
    </submittedName>
</protein>
<sequence>MTVRLRYDTEDAIPESLRSHYAPDPAGGFVLQAEDLADTLARHASETSAWAARVQEAADARLSADVHEACSRLGVRDACRADVVRAAREAFRVDDTLTLVPLSADGPATLDAWLTTRRAESAPWWDVPTGAGVPPSRPEPGPPNPFARETLNLTEQGRLLRAQPELARRLRDQARQA</sequence>
<keyword evidence="3" id="KW-1185">Reference proteome</keyword>
<gene>
    <name evidence="2" type="ORF">ROR02_05760</name>
</gene>
<dbReference type="Proteomes" id="UP000321567">
    <property type="component" value="Unassembled WGS sequence"/>
</dbReference>
<organism evidence="2 3">
    <name type="scientific">Pararhodospirillum oryzae</name>
    <dbReference type="NCBI Taxonomy" id="478448"/>
    <lineage>
        <taxon>Bacteria</taxon>
        <taxon>Pseudomonadati</taxon>
        <taxon>Pseudomonadota</taxon>
        <taxon>Alphaproteobacteria</taxon>
        <taxon>Rhodospirillales</taxon>
        <taxon>Rhodospirillaceae</taxon>
        <taxon>Pararhodospirillum</taxon>
    </lineage>
</organism>
<accession>A0A512H4Q1</accession>
<feature type="region of interest" description="Disordered" evidence="1">
    <location>
        <begin position="125"/>
        <end position="149"/>
    </location>
</feature>
<dbReference type="AlphaFoldDB" id="A0A512H4Q1"/>
<name>A0A512H4Q1_9PROT</name>
<evidence type="ECO:0000313" key="2">
    <source>
        <dbReference type="EMBL" id="GEO80445.1"/>
    </source>
</evidence>
<comment type="caution">
    <text evidence="2">The sequence shown here is derived from an EMBL/GenBank/DDBJ whole genome shotgun (WGS) entry which is preliminary data.</text>
</comment>